<dbReference type="GO" id="GO:0005829">
    <property type="term" value="C:cytosol"/>
    <property type="evidence" value="ECO:0007669"/>
    <property type="project" value="TreeGrafter"/>
</dbReference>
<dbReference type="InterPro" id="IPR006175">
    <property type="entry name" value="YjgF/YER057c/UK114"/>
</dbReference>
<organism evidence="2 3">
    <name type="scientific">Parafannyhessea umbonata</name>
    <dbReference type="NCBI Taxonomy" id="604330"/>
    <lineage>
        <taxon>Bacteria</taxon>
        <taxon>Bacillati</taxon>
        <taxon>Actinomycetota</taxon>
        <taxon>Coriobacteriia</taxon>
        <taxon>Coriobacteriales</taxon>
        <taxon>Atopobiaceae</taxon>
        <taxon>Parafannyhessea</taxon>
    </lineage>
</organism>
<comment type="similarity">
    <text evidence="1">Belongs to the RutC family.</text>
</comment>
<evidence type="ECO:0000313" key="3">
    <source>
        <dbReference type="Proteomes" id="UP000198528"/>
    </source>
</evidence>
<dbReference type="GO" id="GO:0019239">
    <property type="term" value="F:deaminase activity"/>
    <property type="evidence" value="ECO:0007669"/>
    <property type="project" value="TreeGrafter"/>
</dbReference>
<dbReference type="STRING" id="604330.SAMN04489857_0830"/>
<dbReference type="SUPFAM" id="SSF55298">
    <property type="entry name" value="YjgF-like"/>
    <property type="match status" value="1"/>
</dbReference>
<reference evidence="3" key="1">
    <citation type="submission" date="2016-10" db="EMBL/GenBank/DDBJ databases">
        <authorList>
            <person name="Varghese N."/>
            <person name="Submissions S."/>
        </authorList>
    </citation>
    <scope>NUCLEOTIDE SEQUENCE [LARGE SCALE GENOMIC DNA]</scope>
    <source>
        <strain evidence="3">DSM 22619</strain>
    </source>
</reference>
<dbReference type="Pfam" id="PF01042">
    <property type="entry name" value="Ribonuc_L-PSP"/>
    <property type="match status" value="1"/>
</dbReference>
<dbReference type="PANTHER" id="PTHR11803:SF39">
    <property type="entry name" value="2-IMINOBUTANOATE_2-IMINOPROPANOATE DEAMINASE"/>
    <property type="match status" value="1"/>
</dbReference>
<protein>
    <submittedName>
        <fullName evidence="2">2-iminobutanoate/2-iminopropanoate deaminase</fullName>
    </submittedName>
</protein>
<keyword evidence="3" id="KW-1185">Reference proteome</keyword>
<dbReference type="Proteomes" id="UP000198528">
    <property type="component" value="Unassembled WGS sequence"/>
</dbReference>
<dbReference type="FunFam" id="3.30.1330.40:FF:000001">
    <property type="entry name" value="L-PSP family endoribonuclease"/>
    <property type="match status" value="1"/>
</dbReference>
<gene>
    <name evidence="2" type="ORF">SAMN04487824_12821</name>
</gene>
<dbReference type="Gene3D" id="3.30.1330.40">
    <property type="entry name" value="RutC-like"/>
    <property type="match status" value="1"/>
</dbReference>
<dbReference type="EMBL" id="FMZL01000028">
    <property type="protein sequence ID" value="SDC62108.1"/>
    <property type="molecule type" value="Genomic_DNA"/>
</dbReference>
<proteinExistence type="inferred from homology"/>
<dbReference type="RefSeq" id="WP_090847662.1">
    <property type="nucleotide sequence ID" value="NZ_FMZL01000028.1"/>
</dbReference>
<evidence type="ECO:0000313" key="2">
    <source>
        <dbReference type="EMBL" id="SDC62108.1"/>
    </source>
</evidence>
<accession>A0A1G6N2N2</accession>
<dbReference type="AlphaFoldDB" id="A0A1G6N2N2"/>
<dbReference type="NCBIfam" id="TIGR00004">
    <property type="entry name" value="Rid family detoxifying hydrolase"/>
    <property type="match status" value="1"/>
</dbReference>
<name>A0A1G6N2N2_9ACTN</name>
<sequence length="126" mass="13440">MKYAINAPAAPDSIGPYSQGTTAGRLVFASGQLPIDPNNCDRLIAGDAAAQTERVIQIVQALLAEADCTLSDVAQTTLYLANLDDLDTVNHVYERYFVAPAPARTVVEVSRLPMGALVEMDCVACR</sequence>
<dbReference type="InterPro" id="IPR006056">
    <property type="entry name" value="RidA"/>
</dbReference>
<evidence type="ECO:0000256" key="1">
    <source>
        <dbReference type="ARBA" id="ARBA00010552"/>
    </source>
</evidence>
<dbReference type="CDD" id="cd00448">
    <property type="entry name" value="YjgF_YER057c_UK114_family"/>
    <property type="match status" value="1"/>
</dbReference>
<dbReference type="PANTHER" id="PTHR11803">
    <property type="entry name" value="2-IMINOBUTANOATE/2-IMINOPROPANOATE DEAMINASE RIDA"/>
    <property type="match status" value="1"/>
</dbReference>
<dbReference type="InterPro" id="IPR035959">
    <property type="entry name" value="RutC-like_sf"/>
</dbReference>